<protein>
    <submittedName>
        <fullName evidence="1">Uncharacterized protein</fullName>
    </submittedName>
</protein>
<accession>A0A391P9Q5</accession>
<reference evidence="1 2" key="1">
    <citation type="journal article" date="2018" name="PLoS ONE">
        <title>The draft genome of Kipferlia bialata reveals reductive genome evolution in fornicate parasites.</title>
        <authorList>
            <person name="Tanifuji G."/>
            <person name="Takabayashi S."/>
            <person name="Kume K."/>
            <person name="Takagi M."/>
            <person name="Nakayama T."/>
            <person name="Kamikawa R."/>
            <person name="Inagaki Y."/>
            <person name="Hashimoto T."/>
        </authorList>
    </citation>
    <scope>NUCLEOTIDE SEQUENCE [LARGE SCALE GENOMIC DNA]</scope>
    <source>
        <strain evidence="1">NY0173</strain>
    </source>
</reference>
<proteinExistence type="predicted"/>
<evidence type="ECO:0000313" key="2">
    <source>
        <dbReference type="Proteomes" id="UP000265618"/>
    </source>
</evidence>
<name>A0A391P9Q5_9EUKA</name>
<sequence length="46" mass="5069">MDSSFVSNTSSSPSLTPSHASITAALSRETYQCDSVPVKMRRYRSE</sequence>
<evidence type="ECO:0000313" key="1">
    <source>
        <dbReference type="EMBL" id="GCA64352.1"/>
    </source>
</evidence>
<gene>
    <name evidence="1" type="ORF">KIPB_014029</name>
</gene>
<dbReference type="EMBL" id="BDIP01006985">
    <property type="protein sequence ID" value="GCA64352.1"/>
    <property type="molecule type" value="Genomic_DNA"/>
</dbReference>
<feature type="non-terminal residue" evidence="1">
    <location>
        <position position="46"/>
    </location>
</feature>
<organism evidence="1 2">
    <name type="scientific">Kipferlia bialata</name>
    <dbReference type="NCBI Taxonomy" id="797122"/>
    <lineage>
        <taxon>Eukaryota</taxon>
        <taxon>Metamonada</taxon>
        <taxon>Carpediemonas-like organisms</taxon>
        <taxon>Kipferlia</taxon>
    </lineage>
</organism>
<keyword evidence="2" id="KW-1185">Reference proteome</keyword>
<comment type="caution">
    <text evidence="1">The sequence shown here is derived from an EMBL/GenBank/DDBJ whole genome shotgun (WGS) entry which is preliminary data.</text>
</comment>
<dbReference type="AlphaFoldDB" id="A0A391P9Q5"/>
<dbReference type="Proteomes" id="UP000265618">
    <property type="component" value="Unassembled WGS sequence"/>
</dbReference>